<dbReference type="AlphaFoldDB" id="A0A9R1WZ24"/>
<evidence type="ECO:0000313" key="1">
    <source>
        <dbReference type="EMBL" id="KAJ0192981.1"/>
    </source>
</evidence>
<keyword evidence="2" id="KW-1185">Reference proteome</keyword>
<name>A0A9R1WZ24_LACSA</name>
<evidence type="ECO:0000313" key="2">
    <source>
        <dbReference type="Proteomes" id="UP000235145"/>
    </source>
</evidence>
<protein>
    <submittedName>
        <fullName evidence="1">Uncharacterized protein</fullName>
    </submittedName>
</protein>
<accession>A0A9R1WZ24</accession>
<comment type="caution">
    <text evidence="1">The sequence shown here is derived from an EMBL/GenBank/DDBJ whole genome shotgun (WGS) entry which is preliminary data.</text>
</comment>
<dbReference type="Proteomes" id="UP000235145">
    <property type="component" value="Unassembled WGS sequence"/>
</dbReference>
<sequence>MLSHLQRNYCFRCNTFATRLHAMFATGCLTSFAAHALPSKNFANCWYYSSLNPGMRLVSPSTHATLVTMFNWITNIAFPVSSLELV</sequence>
<gene>
    <name evidence="1" type="ORF">LSAT_V11C800393920</name>
</gene>
<reference evidence="1 2" key="1">
    <citation type="journal article" date="2017" name="Nat. Commun.">
        <title>Genome assembly with in vitro proximity ligation data and whole-genome triplication in lettuce.</title>
        <authorList>
            <person name="Reyes-Chin-Wo S."/>
            <person name="Wang Z."/>
            <person name="Yang X."/>
            <person name="Kozik A."/>
            <person name="Arikit S."/>
            <person name="Song C."/>
            <person name="Xia L."/>
            <person name="Froenicke L."/>
            <person name="Lavelle D.O."/>
            <person name="Truco M.J."/>
            <person name="Xia R."/>
            <person name="Zhu S."/>
            <person name="Xu C."/>
            <person name="Xu H."/>
            <person name="Xu X."/>
            <person name="Cox K."/>
            <person name="Korf I."/>
            <person name="Meyers B.C."/>
            <person name="Michelmore R.W."/>
        </authorList>
    </citation>
    <scope>NUCLEOTIDE SEQUENCE [LARGE SCALE GENOMIC DNA]</scope>
    <source>
        <strain evidence="2">cv. Salinas</strain>
        <tissue evidence="1">Seedlings</tissue>
    </source>
</reference>
<dbReference type="EMBL" id="NBSK02000008">
    <property type="protein sequence ID" value="KAJ0192981.1"/>
    <property type="molecule type" value="Genomic_DNA"/>
</dbReference>
<proteinExistence type="predicted"/>
<organism evidence="1 2">
    <name type="scientific">Lactuca sativa</name>
    <name type="common">Garden lettuce</name>
    <dbReference type="NCBI Taxonomy" id="4236"/>
    <lineage>
        <taxon>Eukaryota</taxon>
        <taxon>Viridiplantae</taxon>
        <taxon>Streptophyta</taxon>
        <taxon>Embryophyta</taxon>
        <taxon>Tracheophyta</taxon>
        <taxon>Spermatophyta</taxon>
        <taxon>Magnoliopsida</taxon>
        <taxon>eudicotyledons</taxon>
        <taxon>Gunneridae</taxon>
        <taxon>Pentapetalae</taxon>
        <taxon>asterids</taxon>
        <taxon>campanulids</taxon>
        <taxon>Asterales</taxon>
        <taxon>Asteraceae</taxon>
        <taxon>Cichorioideae</taxon>
        <taxon>Cichorieae</taxon>
        <taxon>Lactucinae</taxon>
        <taxon>Lactuca</taxon>
    </lineage>
</organism>